<dbReference type="AlphaFoldDB" id="A0A540VPH1"/>
<feature type="compositionally biased region" description="Basic and acidic residues" evidence="1">
    <location>
        <begin position="49"/>
        <end position="59"/>
    </location>
</feature>
<comment type="caution">
    <text evidence="2">The sequence shown here is derived from an EMBL/GenBank/DDBJ whole genome shotgun (WGS) entry which is preliminary data.</text>
</comment>
<gene>
    <name evidence="2" type="ORF">FKY71_12685</name>
</gene>
<feature type="compositionally biased region" description="Basic and acidic residues" evidence="1">
    <location>
        <begin position="24"/>
        <end position="37"/>
    </location>
</feature>
<dbReference type="EMBL" id="VIFK01000159">
    <property type="protein sequence ID" value="TQE98659.1"/>
    <property type="molecule type" value="Genomic_DNA"/>
</dbReference>
<evidence type="ECO:0000313" key="2">
    <source>
        <dbReference type="EMBL" id="TQE98659.1"/>
    </source>
</evidence>
<evidence type="ECO:0000256" key="1">
    <source>
        <dbReference type="SAM" id="MobiDB-lite"/>
    </source>
</evidence>
<organism evidence="2 3">
    <name type="scientific">Spiribacter salinus</name>
    <dbReference type="NCBI Taxonomy" id="1335746"/>
    <lineage>
        <taxon>Bacteria</taxon>
        <taxon>Pseudomonadati</taxon>
        <taxon>Pseudomonadota</taxon>
        <taxon>Gammaproteobacteria</taxon>
        <taxon>Chromatiales</taxon>
        <taxon>Ectothiorhodospiraceae</taxon>
        <taxon>Spiribacter</taxon>
    </lineage>
</organism>
<feature type="region of interest" description="Disordered" evidence="1">
    <location>
        <begin position="24"/>
        <end position="59"/>
    </location>
</feature>
<reference evidence="2 3" key="1">
    <citation type="submission" date="2019-06" db="EMBL/GenBank/DDBJ databases">
        <title>Metagenome assembled Genome of Spiribacter salinus SL48-SHIP from the microbial mat of Salt Lake 48 (Novosibirsk region, Russia).</title>
        <authorList>
            <person name="Shipova A."/>
            <person name="Rozanov A.S."/>
            <person name="Bryanskaya A.V."/>
            <person name="Peltek S.E."/>
        </authorList>
    </citation>
    <scope>NUCLEOTIDE SEQUENCE [LARGE SCALE GENOMIC DNA]</scope>
    <source>
        <strain evidence="2">SL48-SHIP-2</strain>
    </source>
</reference>
<proteinExistence type="predicted"/>
<evidence type="ECO:0000313" key="3">
    <source>
        <dbReference type="Proteomes" id="UP000315400"/>
    </source>
</evidence>
<sequence length="59" mass="6538">MKVELLIPRSGAKGSFNVGDHVEVSDEEGKRLCEAGKARPVQSTKRRKANNEPDETRSE</sequence>
<protein>
    <submittedName>
        <fullName evidence="2">Uncharacterized protein</fullName>
    </submittedName>
</protein>
<dbReference type="Proteomes" id="UP000315400">
    <property type="component" value="Unassembled WGS sequence"/>
</dbReference>
<name>A0A540VPH1_9GAMM</name>
<accession>A0A540VPH1</accession>